<accession>J8ENP1</accession>
<sequence length="68" mass="7559">MSKKKSIQKSALSFTLLFSLGISSFPITTIHADTQGAQNAEKKPVSLTERTSLFFTISSKVNIQRHFN</sequence>
<protein>
    <submittedName>
        <fullName evidence="2">Uncharacterized protein</fullName>
    </submittedName>
</protein>
<evidence type="ECO:0000313" key="3">
    <source>
        <dbReference type="Proteomes" id="UP000006997"/>
    </source>
</evidence>
<reference evidence="2 3" key="1">
    <citation type="submission" date="2012-04" db="EMBL/GenBank/DDBJ databases">
        <title>The Genome Sequence of Bacillus cereus MC67.</title>
        <authorList>
            <consortium name="The Broad Institute Genome Sequencing Platform"/>
            <consortium name="The Broad Institute Genome Sequencing Center for Infectious Disease"/>
            <person name="Feldgarden M."/>
            <person name="Van der Auwera G.A."/>
            <person name="Mahillon J."/>
            <person name="Duprez V."/>
            <person name="Timmery S."/>
            <person name="Mattelet C."/>
            <person name="Dierick K."/>
            <person name="Sun M."/>
            <person name="Yu Z."/>
            <person name="Zhu L."/>
            <person name="Hu X."/>
            <person name="Shank E.B."/>
            <person name="Swiecicka I."/>
            <person name="Hansen B.M."/>
            <person name="Andrup L."/>
            <person name="Young S.K."/>
            <person name="Zeng Q."/>
            <person name="Gargeya S."/>
            <person name="Fitzgerald M."/>
            <person name="Haas B."/>
            <person name="Abouelleil A."/>
            <person name="Alvarado L."/>
            <person name="Arachchi H.M."/>
            <person name="Berlin A."/>
            <person name="Chapman S.B."/>
            <person name="Goldberg J."/>
            <person name="Griggs A."/>
            <person name="Gujja S."/>
            <person name="Hansen M."/>
            <person name="Howarth C."/>
            <person name="Imamovic A."/>
            <person name="Larimer J."/>
            <person name="McCowen C."/>
            <person name="Montmayeur A."/>
            <person name="Murphy C."/>
            <person name="Neiman D."/>
            <person name="Pearson M."/>
            <person name="Priest M."/>
            <person name="Roberts A."/>
            <person name="Saif S."/>
            <person name="Shea T."/>
            <person name="Sisk P."/>
            <person name="Sykes S."/>
            <person name="Wortman J."/>
            <person name="Nusbaum C."/>
            <person name="Birren B."/>
        </authorList>
    </citation>
    <scope>NUCLEOTIDE SEQUENCE [LARGE SCALE GENOMIC DNA]</scope>
    <source>
        <strain evidence="2 3">MC67</strain>
    </source>
</reference>
<dbReference type="HOGENOM" id="CLU_2785008_0_0_9"/>
<dbReference type="Proteomes" id="UP000006997">
    <property type="component" value="Unassembled WGS sequence"/>
</dbReference>
<dbReference type="PATRIC" id="fig|1053219.3.peg.5388"/>
<organism evidence="2 3">
    <name type="scientific">Bacillus cereus MC67</name>
    <dbReference type="NCBI Taxonomy" id="1053219"/>
    <lineage>
        <taxon>Bacteria</taxon>
        <taxon>Bacillati</taxon>
        <taxon>Bacillota</taxon>
        <taxon>Bacilli</taxon>
        <taxon>Bacillales</taxon>
        <taxon>Bacillaceae</taxon>
        <taxon>Bacillus</taxon>
        <taxon>Bacillus cereus group</taxon>
    </lineage>
</organism>
<name>J8ENP1_BACCE</name>
<dbReference type="EMBL" id="AHEN01000051">
    <property type="protein sequence ID" value="EJQ92807.1"/>
    <property type="molecule type" value="Genomic_DNA"/>
</dbReference>
<gene>
    <name evidence="2" type="ORF">II3_05261</name>
</gene>
<feature type="signal peptide" evidence="1">
    <location>
        <begin position="1"/>
        <end position="24"/>
    </location>
</feature>
<evidence type="ECO:0000256" key="1">
    <source>
        <dbReference type="SAM" id="SignalP"/>
    </source>
</evidence>
<proteinExistence type="predicted"/>
<comment type="caution">
    <text evidence="2">The sequence shown here is derived from an EMBL/GenBank/DDBJ whole genome shotgun (WGS) entry which is preliminary data.</text>
</comment>
<feature type="chain" id="PRO_5039624309" evidence="1">
    <location>
        <begin position="25"/>
        <end position="68"/>
    </location>
</feature>
<dbReference type="AlphaFoldDB" id="J8ENP1"/>
<keyword evidence="1" id="KW-0732">Signal</keyword>
<evidence type="ECO:0000313" key="2">
    <source>
        <dbReference type="EMBL" id="EJQ92807.1"/>
    </source>
</evidence>